<name>A0A9X6W1P2_BACCE</name>
<protein>
    <submittedName>
        <fullName evidence="1">Uncharacterized protein</fullName>
    </submittedName>
</protein>
<dbReference type="RefSeq" id="WP_098434112.1">
    <property type="nucleotide sequence ID" value="NZ_NTSO01000002.1"/>
</dbReference>
<comment type="caution">
    <text evidence="1">The sequence shown here is derived from an EMBL/GenBank/DDBJ whole genome shotgun (WGS) entry which is preliminary data.</text>
</comment>
<dbReference type="AlphaFoldDB" id="A0A9X6W1P2"/>
<evidence type="ECO:0000313" key="2">
    <source>
        <dbReference type="Proteomes" id="UP000220210"/>
    </source>
</evidence>
<dbReference type="Proteomes" id="UP000220210">
    <property type="component" value="Unassembled WGS sequence"/>
</dbReference>
<accession>A0A9X6W1P2</accession>
<dbReference type="EMBL" id="NTSO01000002">
    <property type="protein sequence ID" value="PFF51834.1"/>
    <property type="molecule type" value="Genomic_DNA"/>
</dbReference>
<proteinExistence type="predicted"/>
<organism evidence="1 2">
    <name type="scientific">Bacillus cereus</name>
    <dbReference type="NCBI Taxonomy" id="1396"/>
    <lineage>
        <taxon>Bacteria</taxon>
        <taxon>Bacillati</taxon>
        <taxon>Bacillota</taxon>
        <taxon>Bacilli</taxon>
        <taxon>Bacillales</taxon>
        <taxon>Bacillaceae</taxon>
        <taxon>Bacillus</taxon>
        <taxon>Bacillus cereus group</taxon>
    </lineage>
</organism>
<reference evidence="1 2" key="1">
    <citation type="submission" date="2017-09" db="EMBL/GenBank/DDBJ databases">
        <title>Large-scale bioinformatics analysis of Bacillus genomes uncovers conserved roles of natural products in bacterial physiology.</title>
        <authorList>
            <consortium name="Agbiome Team Llc"/>
            <person name="Bleich R.M."/>
            <person name="Kirk G.J."/>
            <person name="Santa Maria K.C."/>
            <person name="Allen S.E."/>
            <person name="Farag S."/>
            <person name="Shank E.A."/>
            <person name="Bowers A."/>
        </authorList>
    </citation>
    <scope>NUCLEOTIDE SEQUENCE [LARGE SCALE GENOMIC DNA]</scope>
    <source>
        <strain evidence="1 2">AFS020204</strain>
    </source>
</reference>
<evidence type="ECO:0000313" key="1">
    <source>
        <dbReference type="EMBL" id="PFF51834.1"/>
    </source>
</evidence>
<sequence length="73" mass="8624">MKSVDKNELVYRVYEGLVIGEKTPFLFCVSNVREHSLRQEIESDERKMSCDWNVIHETGNRNEARKMANDTEF</sequence>
<gene>
    <name evidence="1" type="ORF">CN357_03845</name>
</gene>